<protein>
    <recommendedName>
        <fullName evidence="8">Fe2OG dioxygenase domain-containing protein</fullName>
    </recommendedName>
</protein>
<keyword evidence="4" id="KW-0223">Dioxygenase</keyword>
<dbReference type="EMBL" id="JAJJMB010010084">
    <property type="protein sequence ID" value="KAI3911024.1"/>
    <property type="molecule type" value="Genomic_DNA"/>
</dbReference>
<evidence type="ECO:0000256" key="2">
    <source>
        <dbReference type="ARBA" id="ARBA00008056"/>
    </source>
</evidence>
<gene>
    <name evidence="9" type="ORF">MKW98_015681</name>
</gene>
<accession>A0AAD4XHH5</accession>
<dbReference type="FunFam" id="2.60.120.330:FF:000007">
    <property type="entry name" value="Protein DMR6-like oxygenase 2"/>
    <property type="match status" value="1"/>
</dbReference>
<dbReference type="GO" id="GO:0046872">
    <property type="term" value="F:metal ion binding"/>
    <property type="evidence" value="ECO:0007669"/>
    <property type="project" value="UniProtKB-KW"/>
</dbReference>
<sequence>MAVTPPSKLLLTDLVSTVKNVPPNYIRPINDRPNIVVKSSEDSPIPLIDLQDLYGLNHSDVIKQIGRACQFDGFFQVKNHGVPEIIIEKMLRVAKEFYELPESERLKCYSEDTSKTARLSTSFNVKNEMVSNWRDYLRLYCYPLEDFISEWPTNPPSFRTDVAEYCSSVRGLAIKLLEAISESLGLDKNYICKSFNKHGQHIVLNHYPPCPEPELTFGLSGHTDPNAISILLQDNVPGLQVLREGNWINVNPVPNTFIVNIGDQLQVLSNGRYKSVLHRVIVNGEKGRFSVPTFYCPSEDAVIGPAPELVDDEHPSLYREFTYGEYFRKFWSRQLGTETTMGMFRVTPN</sequence>
<keyword evidence="3 7" id="KW-0479">Metal-binding</keyword>
<evidence type="ECO:0000256" key="4">
    <source>
        <dbReference type="ARBA" id="ARBA00022964"/>
    </source>
</evidence>
<dbReference type="Proteomes" id="UP001202328">
    <property type="component" value="Unassembled WGS sequence"/>
</dbReference>
<keyword evidence="6 7" id="KW-0408">Iron</keyword>
<dbReference type="Gene3D" id="2.60.120.330">
    <property type="entry name" value="B-lactam Antibiotic, Isopenicillin N Synthase, Chain"/>
    <property type="match status" value="1"/>
</dbReference>
<dbReference type="InterPro" id="IPR027443">
    <property type="entry name" value="IPNS-like_sf"/>
</dbReference>
<proteinExistence type="inferred from homology"/>
<organism evidence="9 10">
    <name type="scientific">Papaver atlanticum</name>
    <dbReference type="NCBI Taxonomy" id="357466"/>
    <lineage>
        <taxon>Eukaryota</taxon>
        <taxon>Viridiplantae</taxon>
        <taxon>Streptophyta</taxon>
        <taxon>Embryophyta</taxon>
        <taxon>Tracheophyta</taxon>
        <taxon>Spermatophyta</taxon>
        <taxon>Magnoliopsida</taxon>
        <taxon>Ranunculales</taxon>
        <taxon>Papaveraceae</taxon>
        <taxon>Papaveroideae</taxon>
        <taxon>Papaver</taxon>
    </lineage>
</organism>
<dbReference type="Pfam" id="PF03171">
    <property type="entry name" value="2OG-FeII_Oxy"/>
    <property type="match status" value="1"/>
</dbReference>
<dbReference type="InterPro" id="IPR044861">
    <property type="entry name" value="IPNS-like_FE2OG_OXY"/>
</dbReference>
<evidence type="ECO:0000256" key="3">
    <source>
        <dbReference type="ARBA" id="ARBA00022723"/>
    </source>
</evidence>
<evidence type="ECO:0000256" key="7">
    <source>
        <dbReference type="RuleBase" id="RU003682"/>
    </source>
</evidence>
<reference evidence="9" key="1">
    <citation type="submission" date="2022-04" db="EMBL/GenBank/DDBJ databases">
        <title>A functionally conserved STORR gene fusion in Papaver species that diverged 16.8 million years ago.</title>
        <authorList>
            <person name="Catania T."/>
        </authorList>
    </citation>
    <scope>NUCLEOTIDE SEQUENCE</scope>
    <source>
        <strain evidence="9">S-188037</strain>
    </source>
</reference>
<name>A0AAD4XHH5_9MAGN</name>
<dbReference type="PANTHER" id="PTHR47991">
    <property type="entry name" value="OXOGLUTARATE/IRON-DEPENDENT DIOXYGENASE"/>
    <property type="match status" value="1"/>
</dbReference>
<comment type="cofactor">
    <cofactor evidence="1">
        <name>L-ascorbate</name>
        <dbReference type="ChEBI" id="CHEBI:38290"/>
    </cofactor>
</comment>
<feature type="domain" description="Fe2OG dioxygenase" evidence="8">
    <location>
        <begin position="197"/>
        <end position="297"/>
    </location>
</feature>
<dbReference type="AlphaFoldDB" id="A0AAD4XHH5"/>
<dbReference type="GO" id="GO:0051213">
    <property type="term" value="F:dioxygenase activity"/>
    <property type="evidence" value="ECO:0007669"/>
    <property type="project" value="UniProtKB-KW"/>
</dbReference>
<comment type="similarity">
    <text evidence="2 7">Belongs to the iron/ascorbate-dependent oxidoreductase family.</text>
</comment>
<keyword evidence="5 7" id="KW-0560">Oxidoreductase</keyword>
<dbReference type="SUPFAM" id="SSF51197">
    <property type="entry name" value="Clavaminate synthase-like"/>
    <property type="match status" value="1"/>
</dbReference>
<dbReference type="InterPro" id="IPR005123">
    <property type="entry name" value="Oxoglu/Fe-dep_dioxygenase_dom"/>
</dbReference>
<keyword evidence="10" id="KW-1185">Reference proteome</keyword>
<dbReference type="GO" id="GO:0002229">
    <property type="term" value="P:defense response to oomycetes"/>
    <property type="evidence" value="ECO:0007669"/>
    <property type="project" value="UniProtKB-ARBA"/>
</dbReference>
<evidence type="ECO:0000313" key="10">
    <source>
        <dbReference type="Proteomes" id="UP001202328"/>
    </source>
</evidence>
<comment type="caution">
    <text evidence="9">The sequence shown here is derived from an EMBL/GenBank/DDBJ whole genome shotgun (WGS) entry which is preliminary data.</text>
</comment>
<dbReference type="Pfam" id="PF14226">
    <property type="entry name" value="DIOX_N"/>
    <property type="match status" value="1"/>
</dbReference>
<dbReference type="PROSITE" id="PS51471">
    <property type="entry name" value="FE2OG_OXY"/>
    <property type="match status" value="1"/>
</dbReference>
<evidence type="ECO:0000256" key="5">
    <source>
        <dbReference type="ARBA" id="ARBA00023002"/>
    </source>
</evidence>
<evidence type="ECO:0000256" key="6">
    <source>
        <dbReference type="ARBA" id="ARBA00023004"/>
    </source>
</evidence>
<evidence type="ECO:0000256" key="1">
    <source>
        <dbReference type="ARBA" id="ARBA00001961"/>
    </source>
</evidence>
<evidence type="ECO:0000313" key="9">
    <source>
        <dbReference type="EMBL" id="KAI3911024.1"/>
    </source>
</evidence>
<evidence type="ECO:0000259" key="8">
    <source>
        <dbReference type="PROSITE" id="PS51471"/>
    </source>
</evidence>
<dbReference type="InterPro" id="IPR050295">
    <property type="entry name" value="Plant_2OG-oxidoreductases"/>
</dbReference>
<dbReference type="InterPro" id="IPR026992">
    <property type="entry name" value="DIOX_N"/>
</dbReference>